<dbReference type="InterPro" id="IPR050129">
    <property type="entry name" value="Zn_alcohol_dh"/>
</dbReference>
<feature type="domain" description="Alcohol dehydrogenase-like C-terminal" evidence="5">
    <location>
        <begin position="172"/>
        <end position="289"/>
    </location>
</feature>
<comment type="cofactor">
    <cofactor evidence="4">
        <name>Zn(2+)</name>
        <dbReference type="ChEBI" id="CHEBI:29105"/>
    </cofactor>
</comment>
<comment type="caution">
    <text evidence="7">The sequence shown here is derived from an EMBL/GenBank/DDBJ whole genome shotgun (WGS) entry which is preliminary data.</text>
</comment>
<dbReference type="Pfam" id="PF00107">
    <property type="entry name" value="ADH_zinc_N"/>
    <property type="match status" value="1"/>
</dbReference>
<dbReference type="InterPro" id="IPR002328">
    <property type="entry name" value="ADH_Zn_CS"/>
</dbReference>
<protein>
    <submittedName>
        <fullName evidence="7">Threonine dehydrogenase or related Zn-dependent dehydrogenase</fullName>
    </submittedName>
</protein>
<evidence type="ECO:0000256" key="2">
    <source>
        <dbReference type="ARBA" id="ARBA00022833"/>
    </source>
</evidence>
<dbReference type="Gene3D" id="3.90.180.10">
    <property type="entry name" value="Medium-chain alcohol dehydrogenases, catalytic domain"/>
    <property type="match status" value="1"/>
</dbReference>
<evidence type="ECO:0000256" key="4">
    <source>
        <dbReference type="RuleBase" id="RU361277"/>
    </source>
</evidence>
<accession>A0AAE3TE01</accession>
<dbReference type="Proteomes" id="UP001144110">
    <property type="component" value="Unassembled WGS sequence"/>
</dbReference>
<gene>
    <name evidence="7" type="ORF">OD816_000176</name>
</gene>
<dbReference type="GO" id="GO:0008270">
    <property type="term" value="F:zinc ion binding"/>
    <property type="evidence" value="ECO:0007669"/>
    <property type="project" value="InterPro"/>
</dbReference>
<evidence type="ECO:0000259" key="6">
    <source>
        <dbReference type="Pfam" id="PF08240"/>
    </source>
</evidence>
<dbReference type="GO" id="GO:0016491">
    <property type="term" value="F:oxidoreductase activity"/>
    <property type="evidence" value="ECO:0007669"/>
    <property type="project" value="UniProtKB-KW"/>
</dbReference>
<dbReference type="Gene3D" id="3.40.50.720">
    <property type="entry name" value="NAD(P)-binding Rossmann-like Domain"/>
    <property type="match status" value="1"/>
</dbReference>
<dbReference type="PANTHER" id="PTHR43401:SF2">
    <property type="entry name" value="L-THREONINE 3-DEHYDROGENASE"/>
    <property type="match status" value="1"/>
</dbReference>
<dbReference type="InterPro" id="IPR013154">
    <property type="entry name" value="ADH-like_N"/>
</dbReference>
<evidence type="ECO:0000256" key="3">
    <source>
        <dbReference type="ARBA" id="ARBA00023002"/>
    </source>
</evidence>
<comment type="similarity">
    <text evidence="4">Belongs to the zinc-containing alcohol dehydrogenase family.</text>
</comment>
<proteinExistence type="inferred from homology"/>
<dbReference type="InterPro" id="IPR011032">
    <property type="entry name" value="GroES-like_sf"/>
</dbReference>
<dbReference type="InterPro" id="IPR036291">
    <property type="entry name" value="NAD(P)-bd_dom_sf"/>
</dbReference>
<keyword evidence="1 4" id="KW-0479">Metal-binding</keyword>
<dbReference type="Pfam" id="PF08240">
    <property type="entry name" value="ADH_N"/>
    <property type="match status" value="1"/>
</dbReference>
<dbReference type="AlphaFoldDB" id="A0AAE3TE01"/>
<evidence type="ECO:0000256" key="1">
    <source>
        <dbReference type="ARBA" id="ARBA00022723"/>
    </source>
</evidence>
<dbReference type="InterPro" id="IPR013149">
    <property type="entry name" value="ADH-like_C"/>
</dbReference>
<reference evidence="7" key="1">
    <citation type="submission" date="2022-11" db="EMBL/GenBank/DDBJ databases">
        <title>Candidatus Alkanophaga archaea from heated hydrothermal vent sediment oxidize petroleum alkanes.</title>
        <authorList>
            <person name="Zehnle H."/>
            <person name="Laso-Perez R."/>
            <person name="Lipp J."/>
            <person name="Teske A."/>
            <person name="Wegener G."/>
        </authorList>
    </citation>
    <scope>NUCLEOTIDE SEQUENCE</scope>
    <source>
        <strain evidence="7">MCA70</strain>
    </source>
</reference>
<evidence type="ECO:0000259" key="5">
    <source>
        <dbReference type="Pfam" id="PF00107"/>
    </source>
</evidence>
<dbReference type="PROSITE" id="PS00059">
    <property type="entry name" value="ADH_ZINC"/>
    <property type="match status" value="1"/>
</dbReference>
<name>A0AAE3TE01_9BACT</name>
<dbReference type="SUPFAM" id="SSF50129">
    <property type="entry name" value="GroES-like"/>
    <property type="match status" value="1"/>
</dbReference>
<dbReference type="EMBL" id="JAPHEG010000001">
    <property type="protein sequence ID" value="MDF2952931.1"/>
    <property type="molecule type" value="Genomic_DNA"/>
</dbReference>
<dbReference type="PANTHER" id="PTHR43401">
    <property type="entry name" value="L-THREONINE 3-DEHYDROGENASE"/>
    <property type="match status" value="1"/>
</dbReference>
<keyword evidence="2 4" id="KW-0862">Zinc</keyword>
<sequence length="335" mass="37349">MKAWRYYDRRKLHLEEAPIPVPKAGEVLIKVTSCGICQTDVDEFMGGPKLFNKLPFIPGHEFGGIIVDVGPGVTKEKIGKIVTVAPLISCGQCKFCKAGRQSLCDQLGYYGMIGYDGGFAEYAVVKAENAIEVNTPEIVHFGEILLVALRVLHLIERYSYWGKRALITGGGPVGLVIALLLKHHGWEVELCEIRNKRRQFANSFGIKTYSIINEVPEHNYTVVIDCTGEDPVIPHTFGEQVNKVTKGGAIILVGVYFSEISFTPLSHLSGEIEIVPSFLYTLKEIPALRESMHALAEPLKKMTQRIPFENLVNTLLEIEMNKDNFFKVALYNADH</sequence>
<dbReference type="SUPFAM" id="SSF51735">
    <property type="entry name" value="NAD(P)-binding Rossmann-fold domains"/>
    <property type="match status" value="1"/>
</dbReference>
<organism evidence="7 8">
    <name type="scientific">Candidatus Thermodesulfobacterium syntrophicum</name>
    <dbReference type="NCBI Taxonomy" id="3060442"/>
    <lineage>
        <taxon>Bacteria</taxon>
        <taxon>Pseudomonadati</taxon>
        <taxon>Thermodesulfobacteriota</taxon>
        <taxon>Thermodesulfobacteria</taxon>
        <taxon>Thermodesulfobacteriales</taxon>
        <taxon>Thermodesulfobacteriaceae</taxon>
        <taxon>Thermodesulfobacterium</taxon>
    </lineage>
</organism>
<evidence type="ECO:0000313" key="8">
    <source>
        <dbReference type="Proteomes" id="UP001144110"/>
    </source>
</evidence>
<evidence type="ECO:0000313" key="7">
    <source>
        <dbReference type="EMBL" id="MDF2952931.1"/>
    </source>
</evidence>
<feature type="domain" description="Alcohol dehydrogenase-like N-terminal" evidence="6">
    <location>
        <begin position="24"/>
        <end position="133"/>
    </location>
</feature>
<keyword evidence="3" id="KW-0560">Oxidoreductase</keyword>